<name>A0AAD1XRL2_EUPCR</name>
<dbReference type="EMBL" id="CAMPGE010019170">
    <property type="protein sequence ID" value="CAI2377522.1"/>
    <property type="molecule type" value="Genomic_DNA"/>
</dbReference>
<dbReference type="AlphaFoldDB" id="A0AAD1XRL2"/>
<gene>
    <name evidence="1" type="ORF">ECRASSUSDP1_LOCUS18908</name>
</gene>
<protein>
    <submittedName>
        <fullName evidence="1">Uncharacterized protein</fullName>
    </submittedName>
</protein>
<organism evidence="1 2">
    <name type="scientific">Euplotes crassus</name>
    <dbReference type="NCBI Taxonomy" id="5936"/>
    <lineage>
        <taxon>Eukaryota</taxon>
        <taxon>Sar</taxon>
        <taxon>Alveolata</taxon>
        <taxon>Ciliophora</taxon>
        <taxon>Intramacronucleata</taxon>
        <taxon>Spirotrichea</taxon>
        <taxon>Hypotrichia</taxon>
        <taxon>Euplotida</taxon>
        <taxon>Euplotidae</taxon>
        <taxon>Moneuplotes</taxon>
    </lineage>
</organism>
<keyword evidence="2" id="KW-1185">Reference proteome</keyword>
<dbReference type="Proteomes" id="UP001295684">
    <property type="component" value="Unassembled WGS sequence"/>
</dbReference>
<comment type="caution">
    <text evidence="1">The sequence shown here is derived from an EMBL/GenBank/DDBJ whole genome shotgun (WGS) entry which is preliminary data.</text>
</comment>
<reference evidence="1" key="1">
    <citation type="submission" date="2023-07" db="EMBL/GenBank/DDBJ databases">
        <authorList>
            <consortium name="AG Swart"/>
            <person name="Singh M."/>
            <person name="Singh A."/>
            <person name="Seah K."/>
            <person name="Emmerich C."/>
        </authorList>
    </citation>
    <scope>NUCLEOTIDE SEQUENCE</scope>
    <source>
        <strain evidence="1">DP1</strain>
    </source>
</reference>
<proteinExistence type="predicted"/>
<accession>A0AAD1XRL2</accession>
<evidence type="ECO:0000313" key="1">
    <source>
        <dbReference type="EMBL" id="CAI2377522.1"/>
    </source>
</evidence>
<sequence>MVDYGFLDLIFSPSSINSIVISVLWFSFESALDIPPEGLVMMLNKMSFHQIVTSNIIHKSTSWQPLKLTLVLLFVFVTKLSEFNFFVGLNDCSSTFEHLTVWRCCWRYVGCFESGLHLAFLEVFALLLPAISSGVVAAGDFVFKPADALLHCPEFMFALQNAFIDFASEHECCVEADENTEADFEEFENTTKNSSDFEEVEDSSAILANQTVLRNV</sequence>
<evidence type="ECO:0000313" key="2">
    <source>
        <dbReference type="Proteomes" id="UP001295684"/>
    </source>
</evidence>